<proteinExistence type="predicted"/>
<dbReference type="Proteomes" id="UP000439113">
    <property type="component" value="Unassembled WGS sequence"/>
</dbReference>
<dbReference type="Gene3D" id="3.40.50.300">
    <property type="entry name" value="P-loop containing nucleotide triphosphate hydrolases"/>
    <property type="match status" value="1"/>
</dbReference>
<dbReference type="Gene3D" id="3.30.420.240">
    <property type="match status" value="1"/>
</dbReference>
<dbReference type="InterPro" id="IPR027417">
    <property type="entry name" value="P-loop_NTPase"/>
</dbReference>
<evidence type="ECO:0000313" key="3">
    <source>
        <dbReference type="EMBL" id="MTV31331.1"/>
    </source>
</evidence>
<dbReference type="AlphaFoldDB" id="A0A6N8DQ69"/>
<dbReference type="EMBL" id="WNKS01000007">
    <property type="protein sequence ID" value="MTV31331.1"/>
    <property type="molecule type" value="Genomic_DNA"/>
</dbReference>
<sequence>MRPLPTHARELARLTSRERASFFSHLNADELESLKTLWPFWARPEQLIPEGDWVYWLPLAGRGWGKTRTGAETVRQWARDFAMVNLIGATADDVRDVMVEGESGVLASCPRDERPRYVAHRRRLEWPNGGKSLLFSAEEPERLRGKQHQKLWCDEIAAWRYPEAWDQAVFGLRLGTRPQAILTTTPRPTKLMRDLLADPLTYYTRHSTFENVGNLAENFLNRVVRKYEGTRLGRQELHAEMLMDVPGALWTRALLEQAQIGCQNPHPEEPLQAASRRTKLTRIVVAVDPPATSGENADECGMIVAGLDETRHVRILADLSRQGETPLAWATRAVEAYKTFEADCIVAEVNNGGEMIETLLRQIDANIPYRAVRASRGKFARAEPVAALYEQGRVKHCGVFARLEDQMCAMTPDFDRARNGYSPDRVDALVWAVTALALSQESGDAVFEFYRTMAGKQSGLG</sequence>
<dbReference type="RefSeq" id="WP_155446020.1">
    <property type="nucleotide sequence ID" value="NZ_JAOQNR010000010.1"/>
</dbReference>
<comment type="caution">
    <text evidence="3">The sequence shown here is derived from an EMBL/GenBank/DDBJ whole genome shotgun (WGS) entry which is preliminary data.</text>
</comment>
<evidence type="ECO:0000313" key="4">
    <source>
        <dbReference type="Proteomes" id="UP000439113"/>
    </source>
</evidence>
<reference evidence="3 4" key="1">
    <citation type="submission" date="2019-11" db="EMBL/GenBank/DDBJ databases">
        <title>Whole-genome sequence of a Rhodoblastus acidophilus DSM 142.</title>
        <authorList>
            <person name="Kyndt J.A."/>
            <person name="Meyer T.E."/>
        </authorList>
    </citation>
    <scope>NUCLEOTIDE SEQUENCE [LARGE SCALE GENOMIC DNA]</scope>
    <source>
        <strain evidence="3 4">DSM 142</strain>
    </source>
</reference>
<dbReference type="OrthoDB" id="4519042at2"/>
<evidence type="ECO:0000259" key="2">
    <source>
        <dbReference type="Pfam" id="PF17289"/>
    </source>
</evidence>
<feature type="domain" description="Terminase large subunit gp17-like C-terminal" evidence="2">
    <location>
        <begin position="286"/>
        <end position="434"/>
    </location>
</feature>
<dbReference type="Pfam" id="PF17289">
    <property type="entry name" value="Terminase_6C"/>
    <property type="match status" value="1"/>
</dbReference>
<gene>
    <name evidence="3" type="ORF">GJ654_10035</name>
</gene>
<protein>
    <submittedName>
        <fullName evidence="3">ATP-binding protein</fullName>
    </submittedName>
</protein>
<organism evidence="3 4">
    <name type="scientific">Rhodoblastus acidophilus</name>
    <name type="common">Rhodopseudomonas acidophila</name>
    <dbReference type="NCBI Taxonomy" id="1074"/>
    <lineage>
        <taxon>Bacteria</taxon>
        <taxon>Pseudomonadati</taxon>
        <taxon>Pseudomonadota</taxon>
        <taxon>Alphaproteobacteria</taxon>
        <taxon>Hyphomicrobiales</taxon>
        <taxon>Rhodoblastaceae</taxon>
        <taxon>Rhodoblastus</taxon>
    </lineage>
</organism>
<keyword evidence="1" id="KW-1188">Viral release from host cell</keyword>
<evidence type="ECO:0000256" key="1">
    <source>
        <dbReference type="ARBA" id="ARBA00022612"/>
    </source>
</evidence>
<accession>A0A6N8DQ69</accession>
<keyword evidence="3" id="KW-0547">Nucleotide-binding</keyword>
<dbReference type="GO" id="GO:0005524">
    <property type="term" value="F:ATP binding"/>
    <property type="evidence" value="ECO:0007669"/>
    <property type="project" value="UniProtKB-KW"/>
</dbReference>
<dbReference type="Pfam" id="PF03237">
    <property type="entry name" value="Terminase_6N"/>
    <property type="match status" value="1"/>
</dbReference>
<name>A0A6N8DQ69_RHOAC</name>
<dbReference type="InterPro" id="IPR035421">
    <property type="entry name" value="Terminase_6C"/>
</dbReference>
<keyword evidence="3" id="KW-0067">ATP-binding</keyword>